<comment type="subcellular location">
    <subcellularLocation>
        <location evidence="4">Cellular thylakoid membrane</location>
        <topology evidence="4">Lipid-anchor</topology>
        <orientation evidence="4">Lumenal side</orientation>
    </subcellularLocation>
    <text evidence="4">Associated with a PSII precusor complex on the lumenal side of the thylakoid membrane.</text>
</comment>
<evidence type="ECO:0000313" key="7">
    <source>
        <dbReference type="EMBL" id="USR93170.1"/>
    </source>
</evidence>
<feature type="domain" description="Photosynthesis system II assembly factor Ycf48/Hcf136-like" evidence="6">
    <location>
        <begin position="30"/>
        <end position="327"/>
    </location>
</feature>
<evidence type="ECO:0000259" key="6">
    <source>
        <dbReference type="Pfam" id="PF14870"/>
    </source>
</evidence>
<dbReference type="PANTHER" id="PTHR47199:SF2">
    <property type="entry name" value="PHOTOSYSTEM II STABILITY_ASSEMBLY FACTOR HCF136, CHLOROPLASTIC"/>
    <property type="match status" value="1"/>
</dbReference>
<comment type="similarity">
    <text evidence="4 5">Belongs to the Ycf48 family.</text>
</comment>
<keyword evidence="1 4" id="KW-0602">Photosynthesis</keyword>
<dbReference type="EMBL" id="CP098611">
    <property type="protein sequence ID" value="USR93170.1"/>
    <property type="molecule type" value="Genomic_DNA"/>
</dbReference>
<evidence type="ECO:0000256" key="5">
    <source>
        <dbReference type="PIRNR" id="PIRNR017875"/>
    </source>
</evidence>
<reference evidence="7" key="1">
    <citation type="submission" date="2022-06" db="EMBL/GenBank/DDBJ databases">
        <title>Genome sequence of Phormidium yuhuli AB48 isolated from an industrial photobioreactor environment.</title>
        <authorList>
            <person name="Qiu Y."/>
            <person name="Noonan A.J.C."/>
            <person name="Dofher K."/>
            <person name="Koch M."/>
            <person name="Kieft B."/>
            <person name="Lin X."/>
            <person name="Ziels R.M."/>
            <person name="Hallam S.J."/>
        </authorList>
    </citation>
    <scope>NUCLEOTIDE SEQUENCE</scope>
    <source>
        <strain evidence="7">AB48</strain>
    </source>
</reference>
<dbReference type="Pfam" id="PF14870">
    <property type="entry name" value="PSII_BNR"/>
    <property type="match status" value="1"/>
</dbReference>
<accession>A0ABY5AVU1</accession>
<name>A0ABY5AVU1_9CYAN</name>
<organism evidence="7 8">
    <name type="scientific">Phormidium yuhuli AB48</name>
    <dbReference type="NCBI Taxonomy" id="2940671"/>
    <lineage>
        <taxon>Bacteria</taxon>
        <taxon>Bacillati</taxon>
        <taxon>Cyanobacteriota</taxon>
        <taxon>Cyanophyceae</taxon>
        <taxon>Oscillatoriophycideae</taxon>
        <taxon>Oscillatoriales</taxon>
        <taxon>Oscillatoriaceae</taxon>
        <taxon>Phormidium</taxon>
        <taxon>Phormidium yuhuli</taxon>
    </lineage>
</organism>
<dbReference type="PIRSF" id="PIRSF017875">
    <property type="entry name" value="PSII_HCF136"/>
    <property type="match status" value="1"/>
</dbReference>
<dbReference type="RefSeq" id="WP_252665352.1">
    <property type="nucleotide sequence ID" value="NZ_CP098611.1"/>
</dbReference>
<dbReference type="HAMAP" id="MF_01348">
    <property type="entry name" value="Ycf48"/>
    <property type="match status" value="1"/>
</dbReference>
<evidence type="ECO:0000256" key="1">
    <source>
        <dbReference type="ARBA" id="ARBA00022531"/>
    </source>
</evidence>
<sequence length="334" mass="37076">MNAMLHRLKSIAITIAVVFLLAGCQSLPGLEVNPWVVQSLPTESTFADVAFTDDLSRGWLVGNKGTLFETTDRGQTWKAQALELEGESVTFDSISFYGNEGWIVGEPAILLHTLDGGDHWKRVPLSDKLPGSPRTIVATAPHSAEMTTSVGAIYRTSNDAQNWKGLVEEALGIFRNISRSPDGSYVAVSSRGNFYSVWDNESQTWQPFNRHSARRLQNMGFTPDGNLWALGRGGMLQFGDAHDPEAWEDPQYPEFSTSWGLLDLVYQTPEKVWAVGGSANLLYSNDGGETWLKDRQVEKVPSNFNRVKFIQPDLGFVLGQRGTLLRYDPSQEMT</sequence>
<evidence type="ECO:0000256" key="4">
    <source>
        <dbReference type="HAMAP-Rule" id="MF_01348"/>
    </source>
</evidence>
<keyword evidence="2 4" id="KW-0732">Signal</keyword>
<evidence type="ECO:0000256" key="3">
    <source>
        <dbReference type="ARBA" id="ARBA00023276"/>
    </source>
</evidence>
<comment type="function">
    <text evidence="4">A factor required for optimal assembly of photosystem II (PSII), acting in the early stages of PSII assembly. Also plays a role in replacement of photodamaged D1 (psbA). Assists YidC in synthesis of chlorophyll-binding proteins.</text>
</comment>
<keyword evidence="4" id="KW-0793">Thylakoid</keyword>
<gene>
    <name evidence="4" type="primary">ycf48</name>
    <name evidence="7" type="ORF">NEA10_12995</name>
</gene>
<proteinExistence type="inferred from homology"/>
<keyword evidence="3 4" id="KW-0604">Photosystem II</keyword>
<dbReference type="InterPro" id="IPR015943">
    <property type="entry name" value="WD40/YVTN_repeat-like_dom_sf"/>
</dbReference>
<dbReference type="InterPro" id="IPR016705">
    <property type="entry name" value="Ycf48/Hcf136"/>
</dbReference>
<dbReference type="NCBIfam" id="NF010237">
    <property type="entry name" value="PRK13684.1"/>
    <property type="match status" value="1"/>
</dbReference>
<dbReference type="PROSITE" id="PS51257">
    <property type="entry name" value="PROKAR_LIPOPROTEIN"/>
    <property type="match status" value="1"/>
</dbReference>
<dbReference type="InterPro" id="IPR028203">
    <property type="entry name" value="PSII_CF48-like_dom"/>
</dbReference>
<dbReference type="Gene3D" id="2.130.10.10">
    <property type="entry name" value="YVTN repeat-like/Quinoprotein amine dehydrogenase"/>
    <property type="match status" value="1"/>
</dbReference>
<dbReference type="SUPFAM" id="SSF110296">
    <property type="entry name" value="Oligoxyloglucan reducing end-specific cellobiohydrolase"/>
    <property type="match status" value="1"/>
</dbReference>
<evidence type="ECO:0000313" key="8">
    <source>
        <dbReference type="Proteomes" id="UP001056708"/>
    </source>
</evidence>
<keyword evidence="8" id="KW-1185">Reference proteome</keyword>
<dbReference type="PANTHER" id="PTHR47199">
    <property type="entry name" value="PHOTOSYSTEM II STABILITY/ASSEMBLY FACTOR HCF136, CHLOROPLASTIC"/>
    <property type="match status" value="1"/>
</dbReference>
<comment type="subunit">
    <text evidence="4">Part of early PSII assembly complexes which includes D1 (psbA) and PsbI; not found in mature PSII. Binds to the lumenal side of PSII complexes. Interacts with YidC.</text>
</comment>
<comment type="domain">
    <text evidence="4">A 7-bladed beta-propeller torus, about 55 by 55 Angstroms, with a depth of about 25 Angstroms and a central pore.</text>
</comment>
<evidence type="ECO:0000256" key="2">
    <source>
        <dbReference type="ARBA" id="ARBA00022729"/>
    </source>
</evidence>
<protein>
    <recommendedName>
        <fullName evidence="4">Photosystem II assembly lipoprotein Ycf48</fullName>
    </recommendedName>
</protein>
<dbReference type="Proteomes" id="UP001056708">
    <property type="component" value="Chromosome"/>
</dbReference>